<evidence type="ECO:0000313" key="1">
    <source>
        <dbReference type="EMBL" id="MBD7938862.1"/>
    </source>
</evidence>
<evidence type="ECO:0000313" key="2">
    <source>
        <dbReference type="Proteomes" id="UP000657931"/>
    </source>
</evidence>
<accession>A0ABR8QTV7</accession>
<name>A0ABR8QTV7_9BACI</name>
<sequence>MILEKDLPPEKYKEYTSFIMGVSYKGEELEKEIFDIEMMIEHIEAVRPPGEN</sequence>
<keyword evidence="2" id="KW-1185">Reference proteome</keyword>
<dbReference type="EMBL" id="JACSQT010000010">
    <property type="protein sequence ID" value="MBD7938862.1"/>
    <property type="molecule type" value="Genomic_DNA"/>
</dbReference>
<gene>
    <name evidence="1" type="ORF">H9655_17650</name>
</gene>
<protein>
    <submittedName>
        <fullName evidence="1">Uncharacterized protein</fullName>
    </submittedName>
</protein>
<dbReference type="Proteomes" id="UP000657931">
    <property type="component" value="Unassembled WGS sequence"/>
</dbReference>
<reference evidence="1 2" key="1">
    <citation type="submission" date="2020-08" db="EMBL/GenBank/DDBJ databases">
        <title>A Genomic Blueprint of the Chicken Gut Microbiome.</title>
        <authorList>
            <person name="Gilroy R."/>
            <person name="Ravi A."/>
            <person name="Getino M."/>
            <person name="Pursley I."/>
            <person name="Horton D.L."/>
            <person name="Alikhan N.-F."/>
            <person name="Baker D."/>
            <person name="Gharbi K."/>
            <person name="Hall N."/>
            <person name="Watson M."/>
            <person name="Adriaenssens E.M."/>
            <person name="Foster-Nyarko E."/>
            <person name="Jarju S."/>
            <person name="Secka A."/>
            <person name="Antonio M."/>
            <person name="Oren A."/>
            <person name="Chaudhuri R."/>
            <person name="La Ragione R.M."/>
            <person name="Hildebrand F."/>
            <person name="Pallen M.J."/>
        </authorList>
    </citation>
    <scope>NUCLEOTIDE SEQUENCE [LARGE SCALE GENOMIC DNA]</scope>
    <source>
        <strain evidence="1 2">Sa5YUA1</strain>
    </source>
</reference>
<comment type="caution">
    <text evidence="1">The sequence shown here is derived from an EMBL/GenBank/DDBJ whole genome shotgun (WGS) entry which is preliminary data.</text>
</comment>
<proteinExistence type="predicted"/>
<organism evidence="1 2">
    <name type="scientific">Cytobacillus stercorigallinarum</name>
    <dbReference type="NCBI Taxonomy" id="2762240"/>
    <lineage>
        <taxon>Bacteria</taxon>
        <taxon>Bacillati</taxon>
        <taxon>Bacillota</taxon>
        <taxon>Bacilli</taxon>
        <taxon>Bacillales</taxon>
        <taxon>Bacillaceae</taxon>
        <taxon>Cytobacillus</taxon>
    </lineage>
</organism>